<dbReference type="RefSeq" id="WP_109950874.1">
    <property type="nucleotide sequence ID" value="NZ_CP029551.1"/>
</dbReference>
<name>A0A2U8VPX6_9HYPH</name>
<accession>A0A2U8VPX6</accession>
<gene>
    <name evidence="1" type="ORF">DK427_08380</name>
</gene>
<dbReference type="KEGG" id="meti:DK427_08380"/>
<organism evidence="1 2">
    <name type="scientific">Methylobacterium radiodurans</name>
    <dbReference type="NCBI Taxonomy" id="2202828"/>
    <lineage>
        <taxon>Bacteria</taxon>
        <taxon>Pseudomonadati</taxon>
        <taxon>Pseudomonadota</taxon>
        <taxon>Alphaproteobacteria</taxon>
        <taxon>Hyphomicrobiales</taxon>
        <taxon>Methylobacteriaceae</taxon>
        <taxon>Methylobacterium</taxon>
    </lineage>
</organism>
<dbReference type="EMBL" id="CP029551">
    <property type="protein sequence ID" value="AWN35759.1"/>
    <property type="molecule type" value="Genomic_DNA"/>
</dbReference>
<dbReference type="GO" id="GO:0003676">
    <property type="term" value="F:nucleic acid binding"/>
    <property type="evidence" value="ECO:0007669"/>
    <property type="project" value="InterPro"/>
</dbReference>
<reference evidence="1 2" key="1">
    <citation type="submission" date="2018-05" db="EMBL/GenBank/DDBJ databases">
        <title>Complete Genome Sequence of Methylobacterium sp. 17Sr1-43.</title>
        <authorList>
            <person name="Srinivasan S."/>
        </authorList>
    </citation>
    <scope>NUCLEOTIDE SEQUENCE [LARGE SCALE GENOMIC DNA]</scope>
    <source>
        <strain evidence="1 2">17Sr1-43</strain>
    </source>
</reference>
<dbReference type="AlphaFoldDB" id="A0A2U8VPX6"/>
<dbReference type="Proteomes" id="UP000246058">
    <property type="component" value="Chromosome"/>
</dbReference>
<keyword evidence="2" id="KW-1185">Reference proteome</keyword>
<sequence length="185" mass="20139">MSYSGIIMSLDLAGNSGVGEGRPGGAPRLYDAHLHREGDEWEDTWGRAIGWIADRLYIEREAVSAGDLRIIVEAPIFVGKAGAKNANSELVTKGLWACITGFARARGVMVRRVHVSTVRAQFLGSGNMPGDAAKREARRICRALGWEPPSLDAADAGALWWYGCHLWAPDLAPRVHPLLLKRRAA</sequence>
<protein>
    <submittedName>
        <fullName evidence="1">Uncharacterized protein</fullName>
    </submittedName>
</protein>
<dbReference type="InterPro" id="IPR036397">
    <property type="entry name" value="RNaseH_sf"/>
</dbReference>
<dbReference type="OrthoDB" id="7993194at2"/>
<evidence type="ECO:0000313" key="2">
    <source>
        <dbReference type="Proteomes" id="UP000246058"/>
    </source>
</evidence>
<evidence type="ECO:0000313" key="1">
    <source>
        <dbReference type="EMBL" id="AWN35759.1"/>
    </source>
</evidence>
<proteinExistence type="predicted"/>
<dbReference type="Gene3D" id="3.30.420.10">
    <property type="entry name" value="Ribonuclease H-like superfamily/Ribonuclease H"/>
    <property type="match status" value="1"/>
</dbReference>